<dbReference type="EMBL" id="ACEN01000093">
    <property type="protein sequence ID" value="EEG32990.1"/>
    <property type="molecule type" value="Genomic_DNA"/>
</dbReference>
<gene>
    <name evidence="1" type="ORF">NEIFLAOT_01946</name>
</gene>
<protein>
    <submittedName>
        <fullName evidence="1">Uncharacterized protein</fullName>
    </submittedName>
</protein>
<proteinExistence type="predicted"/>
<name>C0EPQ6_NEIFL</name>
<dbReference type="Proteomes" id="UP000004457">
    <property type="component" value="Unassembled WGS sequence"/>
</dbReference>
<organism evidence="1 2">
    <name type="scientific">Neisseria flavescens NRL30031/H210</name>
    <dbReference type="NCBI Taxonomy" id="546264"/>
    <lineage>
        <taxon>Bacteria</taxon>
        <taxon>Pseudomonadati</taxon>
        <taxon>Pseudomonadota</taxon>
        <taxon>Betaproteobacteria</taxon>
        <taxon>Neisseriales</taxon>
        <taxon>Neisseriaceae</taxon>
        <taxon>Neisseria</taxon>
    </lineage>
</organism>
<comment type="caution">
    <text evidence="1">The sequence shown here is derived from an EMBL/GenBank/DDBJ whole genome shotgun (WGS) entry which is preliminary data.</text>
</comment>
<accession>C0EPQ6</accession>
<evidence type="ECO:0000313" key="1">
    <source>
        <dbReference type="EMBL" id="EEG32990.1"/>
    </source>
</evidence>
<dbReference type="AlphaFoldDB" id="C0EPQ6"/>
<keyword evidence="2" id="KW-1185">Reference proteome</keyword>
<reference evidence="1 2" key="1">
    <citation type="submission" date="2009-01" db="EMBL/GenBank/DDBJ databases">
        <authorList>
            <person name="Fulton L."/>
            <person name="Clifton S."/>
            <person name="Chinwalla A.T."/>
            <person name="Mitreva M."/>
            <person name="Sodergren E."/>
            <person name="Weinstock G."/>
            <person name="Clifton S."/>
            <person name="Dooling D.J."/>
            <person name="Fulton B."/>
            <person name="Minx P."/>
            <person name="Pepin K.H."/>
            <person name="Johnson M."/>
            <person name="Bhonagiri V."/>
            <person name="Nash W.E."/>
            <person name="Mardis E.R."/>
            <person name="Wilson R.K."/>
        </authorList>
    </citation>
    <scope>NUCLEOTIDE SEQUENCE [LARGE SCALE GENOMIC DNA]</scope>
    <source>
        <strain evidence="1 2">NRL30031/H210</strain>
    </source>
</reference>
<evidence type="ECO:0000313" key="2">
    <source>
        <dbReference type="Proteomes" id="UP000004457"/>
    </source>
</evidence>
<sequence length="43" mass="5138">MKPLQKTAGRLKTKPTTFRRPEVISCFMFQYGMRFIAKIKIFK</sequence>